<dbReference type="Proteomes" id="UP000516052">
    <property type="component" value="Chromosome"/>
</dbReference>
<keyword evidence="1" id="KW-1133">Transmembrane helix</keyword>
<gene>
    <name evidence="2" type="ORF">IAG44_37185</name>
</gene>
<evidence type="ECO:0000313" key="2">
    <source>
        <dbReference type="EMBL" id="QNP76236.1"/>
    </source>
</evidence>
<sequence length="68" mass="7763">MSQCVVGRWAFGTPAHRAEGRVMTVSRVPGLVLPVIFLVALLAGLVWYWRESRGERRRGGRQRRREGD</sequence>
<keyword evidence="1" id="KW-0472">Membrane</keyword>
<protein>
    <submittedName>
        <fullName evidence="2">Uncharacterized protein</fullName>
    </submittedName>
</protein>
<keyword evidence="1" id="KW-0812">Transmembrane</keyword>
<accession>A0A7H0ITX0</accession>
<reference evidence="2 3" key="1">
    <citation type="submission" date="2020-08" db="EMBL/GenBank/DDBJ databases">
        <title>A novel species.</title>
        <authorList>
            <person name="Gao J."/>
        </authorList>
    </citation>
    <scope>NUCLEOTIDE SEQUENCE [LARGE SCALE GENOMIC DNA]</scope>
    <source>
        <strain evidence="2 3">CRXT-G-22</strain>
    </source>
</reference>
<dbReference type="EMBL" id="CP060828">
    <property type="protein sequence ID" value="QNP76236.1"/>
    <property type="molecule type" value="Genomic_DNA"/>
</dbReference>
<evidence type="ECO:0000256" key="1">
    <source>
        <dbReference type="SAM" id="Phobius"/>
    </source>
</evidence>
<dbReference type="AlphaFoldDB" id="A0A7H0ITX0"/>
<feature type="transmembrane region" description="Helical" evidence="1">
    <location>
        <begin position="31"/>
        <end position="49"/>
    </location>
</feature>
<evidence type="ECO:0000313" key="3">
    <source>
        <dbReference type="Proteomes" id="UP000516052"/>
    </source>
</evidence>
<dbReference type="KEGG" id="sroi:IAG44_37185"/>
<proteinExistence type="predicted"/>
<dbReference type="RefSeq" id="WP_187753152.1">
    <property type="nucleotide sequence ID" value="NZ_CP060828.1"/>
</dbReference>
<keyword evidence="3" id="KW-1185">Reference proteome</keyword>
<name>A0A7H0ITX0_9ACTN</name>
<organism evidence="2 3">
    <name type="scientific">Streptomyces roseirectus</name>
    <dbReference type="NCBI Taxonomy" id="2768066"/>
    <lineage>
        <taxon>Bacteria</taxon>
        <taxon>Bacillati</taxon>
        <taxon>Actinomycetota</taxon>
        <taxon>Actinomycetes</taxon>
        <taxon>Kitasatosporales</taxon>
        <taxon>Streptomycetaceae</taxon>
        <taxon>Streptomyces</taxon>
    </lineage>
</organism>